<dbReference type="Proteomes" id="UP001140206">
    <property type="component" value="Chromosome 5"/>
</dbReference>
<dbReference type="PANTHER" id="PTHR11746">
    <property type="entry name" value="O-METHYLTRANSFERASE"/>
    <property type="match status" value="1"/>
</dbReference>
<dbReference type="GO" id="GO:0008757">
    <property type="term" value="F:S-adenosylmethionine-dependent methyltransferase activity"/>
    <property type="evidence" value="ECO:0007669"/>
    <property type="project" value="UniProtKB-ARBA"/>
</dbReference>
<dbReference type="InterPro" id="IPR016461">
    <property type="entry name" value="COMT-like"/>
</dbReference>
<dbReference type="Gene3D" id="3.40.50.150">
    <property type="entry name" value="Vaccinia Virus protein VP39"/>
    <property type="match status" value="1"/>
</dbReference>
<name>A0AAV8CQ00_9POAL</name>
<keyword evidence="8" id="KW-1185">Reference proteome</keyword>
<dbReference type="GO" id="GO:0046983">
    <property type="term" value="F:protein dimerization activity"/>
    <property type="evidence" value="ECO:0007669"/>
    <property type="project" value="InterPro"/>
</dbReference>
<evidence type="ECO:0000313" key="7">
    <source>
        <dbReference type="EMBL" id="KAJ4756491.1"/>
    </source>
</evidence>
<evidence type="ECO:0000256" key="4">
    <source>
        <dbReference type="PIRSR" id="PIRSR005739-1"/>
    </source>
</evidence>
<dbReference type="Gene3D" id="1.10.10.10">
    <property type="entry name" value="Winged helix-like DNA-binding domain superfamily/Winged helix DNA-binding domain"/>
    <property type="match status" value="1"/>
</dbReference>
<organism evidence="7 8">
    <name type="scientific">Rhynchospora pubera</name>
    <dbReference type="NCBI Taxonomy" id="906938"/>
    <lineage>
        <taxon>Eukaryota</taxon>
        <taxon>Viridiplantae</taxon>
        <taxon>Streptophyta</taxon>
        <taxon>Embryophyta</taxon>
        <taxon>Tracheophyta</taxon>
        <taxon>Spermatophyta</taxon>
        <taxon>Magnoliopsida</taxon>
        <taxon>Liliopsida</taxon>
        <taxon>Poales</taxon>
        <taxon>Cyperaceae</taxon>
        <taxon>Cyperoideae</taxon>
        <taxon>Rhynchosporeae</taxon>
        <taxon>Rhynchospora</taxon>
    </lineage>
</organism>
<evidence type="ECO:0000313" key="8">
    <source>
        <dbReference type="Proteomes" id="UP001140206"/>
    </source>
</evidence>
<evidence type="ECO:0000259" key="6">
    <source>
        <dbReference type="Pfam" id="PF08100"/>
    </source>
</evidence>
<dbReference type="InterPro" id="IPR012967">
    <property type="entry name" value="COMT_dimerisation"/>
</dbReference>
<dbReference type="AlphaFoldDB" id="A0AAV8CQ00"/>
<evidence type="ECO:0000256" key="1">
    <source>
        <dbReference type="ARBA" id="ARBA00022603"/>
    </source>
</evidence>
<dbReference type="EMBL" id="JAMFTS010000005">
    <property type="protein sequence ID" value="KAJ4756491.1"/>
    <property type="molecule type" value="Genomic_DNA"/>
</dbReference>
<evidence type="ECO:0000259" key="5">
    <source>
        <dbReference type="Pfam" id="PF00891"/>
    </source>
</evidence>
<keyword evidence="1" id="KW-0489">Methyltransferase</keyword>
<gene>
    <name evidence="7" type="ORF">LUZ62_090896</name>
</gene>
<dbReference type="InterPro" id="IPR036388">
    <property type="entry name" value="WH-like_DNA-bd_sf"/>
</dbReference>
<dbReference type="InterPro" id="IPR001077">
    <property type="entry name" value="COMT_C"/>
</dbReference>
<sequence>MNQKARNFIDQSFLQRPNQKKYIKLLQADMVNQDMLDAEVELWNQTFSFLKSMTLKCAIELGIPNAIHNHGQPMTLHELHDALSLPINNKPYLWRLLRVLTHVGFLSVHQNSGMDTEPVYDLTPISRLVINKPNSSSLSPFVLSQLDFAFVKSSLHLGDRLKQDKLETFEMAHGCTLWELTSRSPEFNTLFSDGMASDSSFLSDFIIKHGNVFQGISSLVDVGGGSGSVSMAIAEAFPNIECTVLDLPHVVGHLPADGLVKFVSGDMFSNIPPADVIFLKFILHDWADEDCIKILQRCKEAIPPRDAGGKVIIVDAVIGSVSSTRCRESQLLFDMMMMTVCPGGKERDEDEWWNMFKEAGFSSYRITANLGIRSLIEVYP</sequence>
<protein>
    <submittedName>
        <fullName evidence="7">O-methyltransferase family protein</fullName>
    </submittedName>
</protein>
<dbReference type="PROSITE" id="PS51683">
    <property type="entry name" value="SAM_OMT_II"/>
    <property type="match status" value="1"/>
</dbReference>
<dbReference type="GO" id="GO:0032259">
    <property type="term" value="P:methylation"/>
    <property type="evidence" value="ECO:0007669"/>
    <property type="project" value="UniProtKB-KW"/>
</dbReference>
<dbReference type="CDD" id="cd02440">
    <property type="entry name" value="AdoMet_MTases"/>
    <property type="match status" value="1"/>
</dbReference>
<dbReference type="PIRSF" id="PIRSF005739">
    <property type="entry name" value="O-mtase"/>
    <property type="match status" value="1"/>
</dbReference>
<dbReference type="SUPFAM" id="SSF46785">
    <property type="entry name" value="Winged helix' DNA-binding domain"/>
    <property type="match status" value="1"/>
</dbReference>
<evidence type="ECO:0000256" key="2">
    <source>
        <dbReference type="ARBA" id="ARBA00022679"/>
    </source>
</evidence>
<comment type="caution">
    <text evidence="7">The sequence shown here is derived from an EMBL/GenBank/DDBJ whole genome shotgun (WGS) entry which is preliminary data.</text>
</comment>
<feature type="domain" description="O-methyltransferase C-terminal" evidence="5">
    <location>
        <begin position="156"/>
        <end position="362"/>
    </location>
</feature>
<dbReference type="Pfam" id="PF00891">
    <property type="entry name" value="Methyltransf_2"/>
    <property type="match status" value="1"/>
</dbReference>
<dbReference type="SUPFAM" id="SSF53335">
    <property type="entry name" value="S-adenosyl-L-methionine-dependent methyltransferases"/>
    <property type="match status" value="1"/>
</dbReference>
<dbReference type="InterPro" id="IPR036390">
    <property type="entry name" value="WH_DNA-bd_sf"/>
</dbReference>
<feature type="active site" description="Proton acceptor" evidence="4">
    <location>
        <position position="284"/>
    </location>
</feature>
<dbReference type="FunFam" id="3.40.50.150:FF:000057">
    <property type="entry name" value="O-methyltransferase ZRP4"/>
    <property type="match status" value="1"/>
</dbReference>
<proteinExistence type="predicted"/>
<evidence type="ECO:0000256" key="3">
    <source>
        <dbReference type="ARBA" id="ARBA00022691"/>
    </source>
</evidence>
<dbReference type="FunFam" id="1.10.10.10:FF:000213">
    <property type="entry name" value="Coniferyl alcohol 9-O-methyltransferase"/>
    <property type="match status" value="1"/>
</dbReference>
<feature type="domain" description="O-methyltransferase dimerisation" evidence="6">
    <location>
        <begin position="43"/>
        <end position="130"/>
    </location>
</feature>
<dbReference type="InterPro" id="IPR029063">
    <property type="entry name" value="SAM-dependent_MTases_sf"/>
</dbReference>
<dbReference type="GO" id="GO:0008171">
    <property type="term" value="F:O-methyltransferase activity"/>
    <property type="evidence" value="ECO:0007669"/>
    <property type="project" value="InterPro"/>
</dbReference>
<keyword evidence="3" id="KW-0949">S-adenosyl-L-methionine</keyword>
<reference evidence="7" key="1">
    <citation type="submission" date="2022-08" db="EMBL/GenBank/DDBJ databases">
        <authorList>
            <person name="Marques A."/>
        </authorList>
    </citation>
    <scope>NUCLEOTIDE SEQUENCE</scope>
    <source>
        <strain evidence="7">RhyPub2mFocal</strain>
        <tissue evidence="7">Leaves</tissue>
    </source>
</reference>
<dbReference type="Pfam" id="PF08100">
    <property type="entry name" value="Dimerisation"/>
    <property type="match status" value="1"/>
</dbReference>
<keyword evidence="2" id="KW-0808">Transferase</keyword>
<accession>A0AAV8CQ00</accession>